<sequence length="540" mass="62297">MFSNKLFNSCSLSCCLFFVTTLRATAVSFLRLVVAPLQFTSHLVFLFIAATGCPDVDIEVLATGYTKLATGTSSCEWMHSNSWFIIAHDSQNHLLNLSKAKRCRINLCKRHRFAIANFKYQLLVVLRLDTSCTTSLYLLRFSSQLLIALASCCMHCSLLLINDVTADADQLSDDVMSLFVKKFGKFMRRSFNPSSPYSNFHKSDNVSTDMKCFNCDRPGHFAADFNRPRKEDRSRDDKRSTDRYKRDDKRSDDRYKKEERYKRDEETDERAFERSKERSKDRRMRTRSDKRPSRKHDRKVLMAEESTKIWADTDSESSSSSSSSSDSEQEKVHCLMADQTLDDEVFDFSNIEFTREDLVQALNDMVHEYKTLSHTFEEIKAENASLKKVQQNRALATRTELNSIRNAHPKAHASRRTHAQTFLKSFEVQQLRVSTSSEIQLLKWVANERAKQGEEKSLKTTTHLLIQTTSLWLCKHCYQQLISQTKSSKRSVSTNSNDAASQHLDFLRLLISSNHHNAIYYQQQGIRHAYVIISIDSSCD</sequence>
<organism evidence="3 4">
    <name type="scientific">Dorcoceras hygrometricum</name>
    <dbReference type="NCBI Taxonomy" id="472368"/>
    <lineage>
        <taxon>Eukaryota</taxon>
        <taxon>Viridiplantae</taxon>
        <taxon>Streptophyta</taxon>
        <taxon>Embryophyta</taxon>
        <taxon>Tracheophyta</taxon>
        <taxon>Spermatophyta</taxon>
        <taxon>Magnoliopsida</taxon>
        <taxon>eudicotyledons</taxon>
        <taxon>Gunneridae</taxon>
        <taxon>Pentapetalae</taxon>
        <taxon>asterids</taxon>
        <taxon>lamiids</taxon>
        <taxon>Lamiales</taxon>
        <taxon>Gesneriaceae</taxon>
        <taxon>Didymocarpoideae</taxon>
        <taxon>Trichosporeae</taxon>
        <taxon>Loxocarpinae</taxon>
        <taxon>Dorcoceras</taxon>
    </lineage>
</organism>
<feature type="compositionally biased region" description="Basic and acidic residues" evidence="1">
    <location>
        <begin position="226"/>
        <end position="291"/>
    </location>
</feature>
<evidence type="ECO:0000256" key="1">
    <source>
        <dbReference type="SAM" id="MobiDB-lite"/>
    </source>
</evidence>
<feature type="compositionally biased region" description="Low complexity" evidence="1">
    <location>
        <begin position="316"/>
        <end position="326"/>
    </location>
</feature>
<feature type="region of interest" description="Disordered" evidence="1">
    <location>
        <begin position="224"/>
        <end position="332"/>
    </location>
</feature>
<proteinExistence type="predicted"/>
<name>A0A2Z7C340_9LAMI</name>
<evidence type="ECO:0000313" key="4">
    <source>
        <dbReference type="Proteomes" id="UP000250235"/>
    </source>
</evidence>
<dbReference type="GO" id="GO:0003676">
    <property type="term" value="F:nucleic acid binding"/>
    <property type="evidence" value="ECO:0007669"/>
    <property type="project" value="InterPro"/>
</dbReference>
<evidence type="ECO:0000259" key="2">
    <source>
        <dbReference type="Pfam" id="PF00098"/>
    </source>
</evidence>
<evidence type="ECO:0000313" key="3">
    <source>
        <dbReference type="EMBL" id="KZV38927.1"/>
    </source>
</evidence>
<dbReference type="GO" id="GO:0008270">
    <property type="term" value="F:zinc ion binding"/>
    <property type="evidence" value="ECO:0007669"/>
    <property type="project" value="InterPro"/>
</dbReference>
<dbReference type="AlphaFoldDB" id="A0A2Z7C340"/>
<gene>
    <name evidence="3" type="ORF">F511_14197</name>
</gene>
<accession>A0A2Z7C340</accession>
<reference evidence="3 4" key="1">
    <citation type="journal article" date="2015" name="Proc. Natl. Acad. Sci. U.S.A.">
        <title>The resurrection genome of Boea hygrometrica: A blueprint for survival of dehydration.</title>
        <authorList>
            <person name="Xiao L."/>
            <person name="Yang G."/>
            <person name="Zhang L."/>
            <person name="Yang X."/>
            <person name="Zhao S."/>
            <person name="Ji Z."/>
            <person name="Zhou Q."/>
            <person name="Hu M."/>
            <person name="Wang Y."/>
            <person name="Chen M."/>
            <person name="Xu Y."/>
            <person name="Jin H."/>
            <person name="Xiao X."/>
            <person name="Hu G."/>
            <person name="Bao F."/>
            <person name="Hu Y."/>
            <person name="Wan P."/>
            <person name="Li L."/>
            <person name="Deng X."/>
            <person name="Kuang T."/>
            <person name="Xiang C."/>
            <person name="Zhu J.K."/>
            <person name="Oliver M.J."/>
            <person name="He Y."/>
        </authorList>
    </citation>
    <scope>NUCLEOTIDE SEQUENCE [LARGE SCALE GENOMIC DNA]</scope>
    <source>
        <strain evidence="4">cv. XS01</strain>
    </source>
</reference>
<dbReference type="Pfam" id="PF00098">
    <property type="entry name" value="zf-CCHC"/>
    <property type="match status" value="1"/>
</dbReference>
<dbReference type="InterPro" id="IPR001878">
    <property type="entry name" value="Znf_CCHC"/>
</dbReference>
<feature type="domain" description="CCHC-type" evidence="2">
    <location>
        <begin position="211"/>
        <end position="224"/>
    </location>
</feature>
<protein>
    <recommendedName>
        <fullName evidence="2">CCHC-type domain-containing protein</fullName>
    </recommendedName>
</protein>
<keyword evidence="4" id="KW-1185">Reference proteome</keyword>
<dbReference type="EMBL" id="KV001428">
    <property type="protein sequence ID" value="KZV38927.1"/>
    <property type="molecule type" value="Genomic_DNA"/>
</dbReference>
<dbReference type="Proteomes" id="UP000250235">
    <property type="component" value="Unassembled WGS sequence"/>
</dbReference>